<gene>
    <name evidence="1" type="ordered locus">ambt_10475</name>
</gene>
<name>F5ZBG2_ALTNA</name>
<dbReference type="Proteomes" id="UP000000683">
    <property type="component" value="Chromosome"/>
</dbReference>
<evidence type="ECO:0000313" key="2">
    <source>
        <dbReference type="Proteomes" id="UP000000683"/>
    </source>
</evidence>
<keyword evidence="2" id="KW-1185">Reference proteome</keyword>
<evidence type="ECO:0000313" key="1">
    <source>
        <dbReference type="EMBL" id="AEF03619.1"/>
    </source>
</evidence>
<dbReference type="eggNOG" id="ENOG5033GYT">
    <property type="taxonomic scope" value="Bacteria"/>
</dbReference>
<organism evidence="1 2">
    <name type="scientific">Alteromonas naphthalenivorans</name>
    <dbReference type="NCBI Taxonomy" id="715451"/>
    <lineage>
        <taxon>Bacteria</taxon>
        <taxon>Pseudomonadati</taxon>
        <taxon>Pseudomonadota</taxon>
        <taxon>Gammaproteobacteria</taxon>
        <taxon>Alteromonadales</taxon>
        <taxon>Alteromonadaceae</taxon>
        <taxon>Alteromonas/Salinimonas group</taxon>
        <taxon>Alteromonas</taxon>
    </lineage>
</organism>
<dbReference type="EMBL" id="CP002339">
    <property type="protein sequence ID" value="AEF03619.1"/>
    <property type="molecule type" value="Genomic_DNA"/>
</dbReference>
<accession>F5ZBG2</accession>
<dbReference type="AlphaFoldDB" id="F5ZBG2"/>
<dbReference type="KEGG" id="alt:ambt_10475"/>
<dbReference type="HOGENOM" id="CLU_1623695_0_0_6"/>
<protein>
    <submittedName>
        <fullName evidence="1">Uncharacterized protein</fullName>
    </submittedName>
</protein>
<proteinExistence type="predicted"/>
<sequence>MAYSSDSILLPDKQRCVWSKDRNFKVLVQRPEKIAPDIFPIATLFRYVEGKKEIVWSLDLPIHVGPRYILVADDGVVLFVDEWIRKRQTDYALMIIDQLGKVKSTTLDAVFDMAGAARDEALKSSRFGGWISTEPKFITANEVLLGIGGKDLLIDLHGDISSD</sequence>
<reference evidence="1 2" key="1">
    <citation type="journal article" date="2011" name="J. Bacteriol.">
        <title>Complete genome sequence of the polycyclic aromatic hydrocarbon-degrading bacterium Alteromonas sp. strain SN2.</title>
        <authorList>
            <person name="Jin H.M."/>
            <person name="Jeong H."/>
            <person name="Moon E.J."/>
            <person name="Math R.K."/>
            <person name="Lee K."/>
            <person name="Kim H.J."/>
            <person name="Jeon C.O."/>
            <person name="Oh T.K."/>
            <person name="Kim J.F."/>
        </authorList>
    </citation>
    <scope>NUCLEOTIDE SEQUENCE [LARGE SCALE GENOMIC DNA]</scope>
    <source>
        <strain evidence="2">JCM 17741 / KACC 18427 / KCTC 11700BP / SN2</strain>
    </source>
</reference>